<proteinExistence type="predicted"/>
<sequence length="77" mass="8698">MDKEGSLPARRSRDSRLPDTRSLVSGLWSGCWVTGYQVAGYQGWIPGHWFRSLDTRSLDTGSLDTRSQVPGRWLSDQ</sequence>
<gene>
    <name evidence="2" type="ORF">Slati_2411000</name>
</gene>
<dbReference type="AlphaFoldDB" id="A0AAW2WDB9"/>
<feature type="region of interest" description="Disordered" evidence="1">
    <location>
        <begin position="1"/>
        <end position="21"/>
    </location>
</feature>
<protein>
    <submittedName>
        <fullName evidence="2">Uncharacterized protein</fullName>
    </submittedName>
</protein>
<reference evidence="2" key="2">
    <citation type="journal article" date="2024" name="Plant">
        <title>Genomic evolution and insights into agronomic trait innovations of Sesamum species.</title>
        <authorList>
            <person name="Miao H."/>
            <person name="Wang L."/>
            <person name="Qu L."/>
            <person name="Liu H."/>
            <person name="Sun Y."/>
            <person name="Le M."/>
            <person name="Wang Q."/>
            <person name="Wei S."/>
            <person name="Zheng Y."/>
            <person name="Lin W."/>
            <person name="Duan Y."/>
            <person name="Cao H."/>
            <person name="Xiong S."/>
            <person name="Wang X."/>
            <person name="Wei L."/>
            <person name="Li C."/>
            <person name="Ma Q."/>
            <person name="Ju M."/>
            <person name="Zhao R."/>
            <person name="Li G."/>
            <person name="Mu C."/>
            <person name="Tian Q."/>
            <person name="Mei H."/>
            <person name="Zhang T."/>
            <person name="Gao T."/>
            <person name="Zhang H."/>
        </authorList>
    </citation>
    <scope>NUCLEOTIDE SEQUENCE</scope>
    <source>
        <strain evidence="2">KEN1</strain>
    </source>
</reference>
<evidence type="ECO:0000256" key="1">
    <source>
        <dbReference type="SAM" id="MobiDB-lite"/>
    </source>
</evidence>
<accession>A0AAW2WDB9</accession>
<evidence type="ECO:0000313" key="2">
    <source>
        <dbReference type="EMBL" id="KAL0439280.1"/>
    </source>
</evidence>
<name>A0AAW2WDB9_9LAMI</name>
<dbReference type="EMBL" id="JACGWN010000008">
    <property type="protein sequence ID" value="KAL0439280.1"/>
    <property type="molecule type" value="Genomic_DNA"/>
</dbReference>
<organism evidence="2">
    <name type="scientific">Sesamum latifolium</name>
    <dbReference type="NCBI Taxonomy" id="2727402"/>
    <lineage>
        <taxon>Eukaryota</taxon>
        <taxon>Viridiplantae</taxon>
        <taxon>Streptophyta</taxon>
        <taxon>Embryophyta</taxon>
        <taxon>Tracheophyta</taxon>
        <taxon>Spermatophyta</taxon>
        <taxon>Magnoliopsida</taxon>
        <taxon>eudicotyledons</taxon>
        <taxon>Gunneridae</taxon>
        <taxon>Pentapetalae</taxon>
        <taxon>asterids</taxon>
        <taxon>lamiids</taxon>
        <taxon>Lamiales</taxon>
        <taxon>Pedaliaceae</taxon>
        <taxon>Sesamum</taxon>
    </lineage>
</organism>
<comment type="caution">
    <text evidence="2">The sequence shown here is derived from an EMBL/GenBank/DDBJ whole genome shotgun (WGS) entry which is preliminary data.</text>
</comment>
<reference evidence="2" key="1">
    <citation type="submission" date="2020-06" db="EMBL/GenBank/DDBJ databases">
        <authorList>
            <person name="Li T."/>
            <person name="Hu X."/>
            <person name="Zhang T."/>
            <person name="Song X."/>
            <person name="Zhang H."/>
            <person name="Dai N."/>
            <person name="Sheng W."/>
            <person name="Hou X."/>
            <person name="Wei L."/>
        </authorList>
    </citation>
    <scope>NUCLEOTIDE SEQUENCE</scope>
    <source>
        <strain evidence="2">KEN1</strain>
        <tissue evidence="2">Leaf</tissue>
    </source>
</reference>
<feature type="compositionally biased region" description="Basic and acidic residues" evidence="1">
    <location>
        <begin position="1"/>
        <end position="19"/>
    </location>
</feature>